<dbReference type="PANTHER" id="PTHR10983:SF16">
    <property type="entry name" value="LYSOCARDIOLIPIN ACYLTRANSFERASE 1"/>
    <property type="match status" value="1"/>
</dbReference>
<reference evidence="3 4" key="1">
    <citation type="submission" date="2019-03" db="EMBL/GenBank/DDBJ databases">
        <title>Genomic Encyclopedia of Type Strains, Phase IV (KMG-IV): sequencing the most valuable type-strain genomes for metagenomic binning, comparative biology and taxonomic classification.</title>
        <authorList>
            <person name="Goeker M."/>
        </authorList>
    </citation>
    <scope>NUCLEOTIDE SEQUENCE [LARGE SCALE GENOMIC DNA]</scope>
    <source>
        <strain evidence="3 4">DSM 1837</strain>
    </source>
</reference>
<dbReference type="OrthoDB" id="319710at2"/>
<evidence type="ECO:0000313" key="4">
    <source>
        <dbReference type="Proteomes" id="UP000295182"/>
    </source>
</evidence>
<dbReference type="InterPro" id="IPR002123">
    <property type="entry name" value="Plipid/glycerol_acylTrfase"/>
</dbReference>
<dbReference type="PANTHER" id="PTHR10983">
    <property type="entry name" value="1-ACYLGLYCEROL-3-PHOSPHATE ACYLTRANSFERASE-RELATED"/>
    <property type="match status" value="1"/>
</dbReference>
<keyword evidence="1" id="KW-0812">Transmembrane</keyword>
<dbReference type="RefSeq" id="WP_119014380.1">
    <property type="nucleotide sequence ID" value="NZ_QXNC01000034.1"/>
</dbReference>
<accession>A0A4R2N1Z2</accession>
<keyword evidence="1" id="KW-0472">Membrane</keyword>
<dbReference type="SMART" id="SM00563">
    <property type="entry name" value="PlsC"/>
    <property type="match status" value="1"/>
</dbReference>
<comment type="caution">
    <text evidence="3">The sequence shown here is derived from an EMBL/GenBank/DDBJ whole genome shotgun (WGS) entry which is preliminary data.</text>
</comment>
<name>A0A4R2N1Z2_9BURK</name>
<feature type="transmembrane region" description="Helical" evidence="1">
    <location>
        <begin position="7"/>
        <end position="31"/>
    </location>
</feature>
<keyword evidence="3" id="KW-0808">Transferase</keyword>
<evidence type="ECO:0000313" key="3">
    <source>
        <dbReference type="EMBL" id="TCP13743.1"/>
    </source>
</evidence>
<dbReference type="Pfam" id="PF01553">
    <property type="entry name" value="Acyltransferase"/>
    <property type="match status" value="1"/>
</dbReference>
<keyword evidence="1" id="KW-1133">Transmembrane helix</keyword>
<sequence length="289" mass="32275">MLAALKFCFATLVLVLNTLSLCALMVPFALIKLLLPFTPVRRLTDRVLNKIPEGWIAINSFWLGAVNRGRWQVSGLEGLRRDGWYLVTCNHQSWVDIVVVQRVLNQRIPMLKFFLKKELIYVPVLGLAWWALDFPFMRRGGGGGSARKDLRDARAACEKFRLLPTSVTSFAEGTRFTAAKHASQQSPYQHLLQPKAGGMAMALGTMGELFHGLVDVTIVYPDKVPTFVDALCGRLGDVVVLVQERPIPPELLKANAKQRALLQDWLDGVWQDKDRAIAQVLAQRSAGRA</sequence>
<keyword evidence="3" id="KW-0012">Acyltransferase</keyword>
<evidence type="ECO:0000256" key="1">
    <source>
        <dbReference type="SAM" id="Phobius"/>
    </source>
</evidence>
<dbReference type="CDD" id="cd07990">
    <property type="entry name" value="LPLAT_LCLAT1-like"/>
    <property type="match status" value="1"/>
</dbReference>
<gene>
    <name evidence="3" type="ORF">EV674_13115</name>
</gene>
<keyword evidence="4" id="KW-1185">Reference proteome</keyword>
<dbReference type="AlphaFoldDB" id="A0A4R2N1Z2"/>
<feature type="domain" description="Phospholipid/glycerol acyltransferase" evidence="2">
    <location>
        <begin position="85"/>
        <end position="221"/>
    </location>
</feature>
<dbReference type="Proteomes" id="UP000295182">
    <property type="component" value="Unassembled WGS sequence"/>
</dbReference>
<proteinExistence type="predicted"/>
<protein>
    <submittedName>
        <fullName evidence="3">1-acyl-sn-glycerol-3-phosphate acyltransferase</fullName>
    </submittedName>
</protein>
<dbReference type="GO" id="GO:0016746">
    <property type="term" value="F:acyltransferase activity"/>
    <property type="evidence" value="ECO:0007669"/>
    <property type="project" value="UniProtKB-KW"/>
</dbReference>
<dbReference type="NCBIfam" id="NF010621">
    <property type="entry name" value="PRK14014.1"/>
    <property type="match status" value="1"/>
</dbReference>
<evidence type="ECO:0000259" key="2">
    <source>
        <dbReference type="SMART" id="SM00563"/>
    </source>
</evidence>
<organism evidence="3 4">
    <name type="scientific">Simplicispira metamorpha</name>
    <dbReference type="NCBI Taxonomy" id="80881"/>
    <lineage>
        <taxon>Bacteria</taxon>
        <taxon>Pseudomonadati</taxon>
        <taxon>Pseudomonadota</taxon>
        <taxon>Betaproteobacteria</taxon>
        <taxon>Burkholderiales</taxon>
        <taxon>Comamonadaceae</taxon>
        <taxon>Simplicispira</taxon>
    </lineage>
</organism>
<dbReference type="SUPFAM" id="SSF69593">
    <property type="entry name" value="Glycerol-3-phosphate (1)-acyltransferase"/>
    <property type="match status" value="1"/>
</dbReference>
<dbReference type="EMBL" id="SLXH01000031">
    <property type="protein sequence ID" value="TCP13743.1"/>
    <property type="molecule type" value="Genomic_DNA"/>
</dbReference>